<evidence type="ECO:0000313" key="3">
    <source>
        <dbReference type="Proteomes" id="UP000076925"/>
    </source>
</evidence>
<accession>A0A139WQ97</accession>
<dbReference type="EMBL" id="ANNX02000078">
    <property type="protein sequence ID" value="KYC34595.1"/>
    <property type="molecule type" value="Genomic_DNA"/>
</dbReference>
<feature type="coiled-coil region" evidence="1">
    <location>
        <begin position="50"/>
        <end position="108"/>
    </location>
</feature>
<organism evidence="2 3">
    <name type="scientific">Scytonema hofmannii PCC 7110</name>
    <dbReference type="NCBI Taxonomy" id="128403"/>
    <lineage>
        <taxon>Bacteria</taxon>
        <taxon>Bacillati</taxon>
        <taxon>Cyanobacteriota</taxon>
        <taxon>Cyanophyceae</taxon>
        <taxon>Nostocales</taxon>
        <taxon>Scytonemataceae</taxon>
        <taxon>Scytonema</taxon>
    </lineage>
</organism>
<evidence type="ECO:0000313" key="2">
    <source>
        <dbReference type="EMBL" id="KYC34595.1"/>
    </source>
</evidence>
<reference evidence="2 3" key="1">
    <citation type="journal article" date="2013" name="Genome Biol. Evol.">
        <title>Genomes of Stigonematalean cyanobacteria (subsection V) and the evolution of oxygenic photosynthesis from prokaryotes to plastids.</title>
        <authorList>
            <person name="Dagan T."/>
            <person name="Roettger M."/>
            <person name="Stucken K."/>
            <person name="Landan G."/>
            <person name="Koch R."/>
            <person name="Major P."/>
            <person name="Gould S.B."/>
            <person name="Goremykin V.V."/>
            <person name="Rippka R."/>
            <person name="Tandeau de Marsac N."/>
            <person name="Gugger M."/>
            <person name="Lockhart P.J."/>
            <person name="Allen J.F."/>
            <person name="Brune I."/>
            <person name="Maus I."/>
            <person name="Puhler A."/>
            <person name="Martin W.F."/>
        </authorList>
    </citation>
    <scope>NUCLEOTIDE SEQUENCE [LARGE SCALE GENOMIC DNA]</scope>
    <source>
        <strain evidence="2 3">PCC 7110</strain>
    </source>
</reference>
<protein>
    <submittedName>
        <fullName evidence="2">Uncharacterized protein</fullName>
    </submittedName>
</protein>
<evidence type="ECO:0000256" key="1">
    <source>
        <dbReference type="SAM" id="Coils"/>
    </source>
</evidence>
<dbReference type="OrthoDB" id="518033at2"/>
<name>A0A139WQ97_9CYAN</name>
<sequence length="188" mass="21410">MAKIERESINFKLPKTLTAALRAKARKLNTTATDLVIQGLEHVLDGDGTDSSTENRLQKIEAELKRFSKNTENRTDNSTETQGIEQEVKALANRLSLIENAIVQLQQNPGGSYRGRKQSAYSHYKQPPMELQPLTEEKLAKRLLTNVANLTQQRTTMTQLEFESWVKSRDPGRIAWQYKDDGLYHPVK</sequence>
<keyword evidence="3" id="KW-1185">Reference proteome</keyword>
<dbReference type="AlphaFoldDB" id="A0A139WQ97"/>
<dbReference type="RefSeq" id="WP_017740853.1">
    <property type="nucleotide sequence ID" value="NZ_KQ976356.1"/>
</dbReference>
<gene>
    <name evidence="2" type="ORF">WA1_51350</name>
</gene>
<proteinExistence type="predicted"/>
<keyword evidence="1" id="KW-0175">Coiled coil</keyword>
<dbReference type="Proteomes" id="UP000076925">
    <property type="component" value="Unassembled WGS sequence"/>
</dbReference>
<comment type="caution">
    <text evidence="2">The sequence shown here is derived from an EMBL/GenBank/DDBJ whole genome shotgun (WGS) entry which is preliminary data.</text>
</comment>